<protein>
    <submittedName>
        <fullName evidence="1">DUF4222 domain-containing protein</fullName>
    </submittedName>
</protein>
<keyword evidence="2" id="KW-1185">Reference proteome</keyword>
<proteinExistence type="predicted"/>
<name>A0ABW1VP94_9GAMM</name>
<reference evidence="2" key="1">
    <citation type="journal article" date="2019" name="Int. J. Syst. Evol. Microbiol.">
        <title>The Global Catalogue of Microorganisms (GCM) 10K type strain sequencing project: providing services to taxonomists for standard genome sequencing and annotation.</title>
        <authorList>
            <consortium name="The Broad Institute Genomics Platform"/>
            <consortium name="The Broad Institute Genome Sequencing Center for Infectious Disease"/>
            <person name="Wu L."/>
            <person name="Ma J."/>
        </authorList>
    </citation>
    <scope>NUCLEOTIDE SEQUENCE [LARGE SCALE GENOMIC DNA]</scope>
    <source>
        <strain evidence="2">CGMCC 4.1530</strain>
    </source>
</reference>
<dbReference type="RefSeq" id="WP_343876797.1">
    <property type="nucleotide sequence ID" value="NZ_BAAAFW010000037.1"/>
</dbReference>
<dbReference type="InterPro" id="IPR025317">
    <property type="entry name" value="DUF4222"/>
</dbReference>
<sequence>MEEEVIKPWIEKYRDWRGVVVVTVGVDIVNQRIIYRRPGYEFDCVSPRRDWSRKFRRVMA</sequence>
<gene>
    <name evidence="1" type="ORF">ACFP73_07425</name>
</gene>
<accession>A0ABW1VP94</accession>
<organism evidence="1 2">
    <name type="scientific">Tatumella punctata</name>
    <dbReference type="NCBI Taxonomy" id="399969"/>
    <lineage>
        <taxon>Bacteria</taxon>
        <taxon>Pseudomonadati</taxon>
        <taxon>Pseudomonadota</taxon>
        <taxon>Gammaproteobacteria</taxon>
        <taxon>Enterobacterales</taxon>
        <taxon>Erwiniaceae</taxon>
        <taxon>Tatumella</taxon>
    </lineage>
</organism>
<dbReference type="EMBL" id="JBHSUC010000006">
    <property type="protein sequence ID" value="MFC6361929.1"/>
    <property type="molecule type" value="Genomic_DNA"/>
</dbReference>
<evidence type="ECO:0000313" key="2">
    <source>
        <dbReference type="Proteomes" id="UP001596215"/>
    </source>
</evidence>
<evidence type="ECO:0000313" key="1">
    <source>
        <dbReference type="EMBL" id="MFC6361929.1"/>
    </source>
</evidence>
<dbReference type="Proteomes" id="UP001596215">
    <property type="component" value="Unassembled WGS sequence"/>
</dbReference>
<comment type="caution">
    <text evidence="1">The sequence shown here is derived from an EMBL/GenBank/DDBJ whole genome shotgun (WGS) entry which is preliminary data.</text>
</comment>
<dbReference type="Pfam" id="PF13973">
    <property type="entry name" value="DUF4222"/>
    <property type="match status" value="1"/>
</dbReference>